<feature type="domain" description="Helix-turn-helix" evidence="1">
    <location>
        <begin position="11"/>
        <end position="57"/>
    </location>
</feature>
<evidence type="ECO:0000259" key="1">
    <source>
        <dbReference type="Pfam" id="PF12728"/>
    </source>
</evidence>
<accession>A0ABS0PGK0</accession>
<protein>
    <submittedName>
        <fullName evidence="2">Helix-turn-helix domain-containing protein</fullName>
    </submittedName>
</protein>
<reference evidence="2 3" key="1">
    <citation type="submission" date="2020-07" db="EMBL/GenBank/DDBJ databases">
        <title>Bradyrhizobium diversity isolated from nodules of indigenous legumes of Western Australia.</title>
        <authorList>
            <person name="Klepa M.S."/>
        </authorList>
    </citation>
    <scope>NUCLEOTIDE SEQUENCE [LARGE SCALE GENOMIC DNA]</scope>
    <source>
        <strain evidence="2 3">CNPSo 4010</strain>
    </source>
</reference>
<dbReference type="InterPro" id="IPR010093">
    <property type="entry name" value="SinI_DNA-bd"/>
</dbReference>
<keyword evidence="3" id="KW-1185">Reference proteome</keyword>
<gene>
    <name evidence="2" type="ORF">HZZ13_00640</name>
</gene>
<dbReference type="InterPro" id="IPR009061">
    <property type="entry name" value="DNA-bd_dom_put_sf"/>
</dbReference>
<organism evidence="2 3">
    <name type="scientific">Bradyrhizobium agreste</name>
    <dbReference type="NCBI Taxonomy" id="2751811"/>
    <lineage>
        <taxon>Bacteria</taxon>
        <taxon>Pseudomonadati</taxon>
        <taxon>Pseudomonadota</taxon>
        <taxon>Alphaproteobacteria</taxon>
        <taxon>Hyphomicrobiales</taxon>
        <taxon>Nitrobacteraceae</taxon>
        <taxon>Bradyrhizobium</taxon>
    </lineage>
</organism>
<dbReference type="SUPFAM" id="SSF46955">
    <property type="entry name" value="Putative DNA-binding domain"/>
    <property type="match status" value="1"/>
</dbReference>
<dbReference type="EMBL" id="JACCHP010000001">
    <property type="protein sequence ID" value="MBH5396328.1"/>
    <property type="molecule type" value="Genomic_DNA"/>
</dbReference>
<dbReference type="InterPro" id="IPR041657">
    <property type="entry name" value="HTH_17"/>
</dbReference>
<dbReference type="RefSeq" id="WP_197957768.1">
    <property type="nucleotide sequence ID" value="NZ_JACCHP010000001.1"/>
</dbReference>
<dbReference type="Pfam" id="PF12728">
    <property type="entry name" value="HTH_17"/>
    <property type="match status" value="1"/>
</dbReference>
<evidence type="ECO:0000313" key="2">
    <source>
        <dbReference type="EMBL" id="MBH5396328.1"/>
    </source>
</evidence>
<dbReference type="Proteomes" id="UP000807370">
    <property type="component" value="Unassembled WGS sequence"/>
</dbReference>
<name>A0ABS0PGK0_9BRAD</name>
<comment type="caution">
    <text evidence="2">The sequence shown here is derived from an EMBL/GenBank/DDBJ whole genome shotgun (WGS) entry which is preliminary data.</text>
</comment>
<proteinExistence type="predicted"/>
<dbReference type="NCBIfam" id="TIGR01764">
    <property type="entry name" value="excise"/>
    <property type="match status" value="1"/>
</dbReference>
<evidence type="ECO:0000313" key="3">
    <source>
        <dbReference type="Proteomes" id="UP000807370"/>
    </source>
</evidence>
<sequence>MSADFDPTIDLLTVAEVAELLKLSVPSMRRMQQRQLIPFIKVGGSVRFTRSDIVSYLVKRRVKTID</sequence>